<dbReference type="Proteomes" id="UP001558652">
    <property type="component" value="Unassembled WGS sequence"/>
</dbReference>
<dbReference type="EMBL" id="JBFDAA010000007">
    <property type="protein sequence ID" value="KAL1130596.1"/>
    <property type="molecule type" value="Genomic_DNA"/>
</dbReference>
<evidence type="ECO:0000313" key="4">
    <source>
        <dbReference type="Proteomes" id="UP001558652"/>
    </source>
</evidence>
<dbReference type="GO" id="GO:0005634">
    <property type="term" value="C:nucleus"/>
    <property type="evidence" value="ECO:0007669"/>
    <property type="project" value="UniProtKB-SubCell"/>
</dbReference>
<sequence length="236" mass="25689">MRGGRNKFGPMYKRDRARKLQLMRQRQIAAQTLRGAGGHGGGSGPGAAQAAYHQQSFASLHIKQEIQIPQVSSLTSSPDSSPSPISTALGQGAVGSSSNNNNNNSNNSSSSNNNSRTNGRAANSILNINRNLLRGNFGAAPHPPNRSNTRWPPAPHRPLHSTNPQRPHPLSGTLSSRWTTASGRTPSMGSYRIRHTISAKWTCSNSCAKCWTRIFFLRLIGPEIPSFLRTSRWTTR</sequence>
<evidence type="ECO:0008006" key="5">
    <source>
        <dbReference type="Google" id="ProtNLM"/>
    </source>
</evidence>
<organism evidence="3 4">
    <name type="scientific">Ranatra chinensis</name>
    <dbReference type="NCBI Taxonomy" id="642074"/>
    <lineage>
        <taxon>Eukaryota</taxon>
        <taxon>Metazoa</taxon>
        <taxon>Ecdysozoa</taxon>
        <taxon>Arthropoda</taxon>
        <taxon>Hexapoda</taxon>
        <taxon>Insecta</taxon>
        <taxon>Pterygota</taxon>
        <taxon>Neoptera</taxon>
        <taxon>Paraneoptera</taxon>
        <taxon>Hemiptera</taxon>
        <taxon>Heteroptera</taxon>
        <taxon>Panheteroptera</taxon>
        <taxon>Nepomorpha</taxon>
        <taxon>Nepidae</taxon>
        <taxon>Ranatrinae</taxon>
        <taxon>Ranatra</taxon>
    </lineage>
</organism>
<dbReference type="InterPro" id="IPR016355">
    <property type="entry name" value="NR5-like"/>
</dbReference>
<feature type="compositionally biased region" description="Low complexity" evidence="2">
    <location>
        <begin position="96"/>
        <end position="115"/>
    </location>
</feature>
<dbReference type="AlphaFoldDB" id="A0ABD0YHD0"/>
<protein>
    <recommendedName>
        <fullName evidence="5">Nuclear transcription factor Y subunit</fullName>
    </recommendedName>
</protein>
<accession>A0ABD0YHD0</accession>
<name>A0ABD0YHD0_9HEMI</name>
<feature type="compositionally biased region" description="Low complexity" evidence="2">
    <location>
        <begin position="70"/>
        <end position="86"/>
    </location>
</feature>
<proteinExistence type="predicted"/>
<evidence type="ECO:0000313" key="3">
    <source>
        <dbReference type="EMBL" id="KAL1130596.1"/>
    </source>
</evidence>
<evidence type="ECO:0000256" key="2">
    <source>
        <dbReference type="SAM" id="MobiDB-lite"/>
    </source>
</evidence>
<keyword evidence="4" id="KW-1185">Reference proteome</keyword>
<feature type="region of interest" description="Disordered" evidence="2">
    <location>
        <begin position="70"/>
        <end position="120"/>
    </location>
</feature>
<dbReference type="PANTHER" id="PTHR24086">
    <property type="entry name" value="NUCLEAR RECEPTOR SUBFAMILY 5 GROUP A"/>
    <property type="match status" value="1"/>
</dbReference>
<reference evidence="3 4" key="1">
    <citation type="submission" date="2024-07" db="EMBL/GenBank/DDBJ databases">
        <title>Chromosome-level genome assembly of the water stick insect Ranatra chinensis (Heteroptera: Nepidae).</title>
        <authorList>
            <person name="Liu X."/>
        </authorList>
    </citation>
    <scope>NUCLEOTIDE SEQUENCE [LARGE SCALE GENOMIC DNA]</scope>
    <source>
        <strain evidence="3">Cailab_2021Rc</strain>
        <tissue evidence="3">Muscle</tissue>
    </source>
</reference>
<dbReference type="PANTHER" id="PTHR24086:SF15">
    <property type="entry name" value="NUCLEAR HORMONE RECEPTOR FTZ-F1"/>
    <property type="match status" value="1"/>
</dbReference>
<evidence type="ECO:0000256" key="1">
    <source>
        <dbReference type="ARBA" id="ARBA00004123"/>
    </source>
</evidence>
<comment type="subcellular location">
    <subcellularLocation>
        <location evidence="1">Nucleus</location>
    </subcellularLocation>
</comment>
<feature type="region of interest" description="Disordered" evidence="2">
    <location>
        <begin position="134"/>
        <end position="186"/>
    </location>
</feature>
<gene>
    <name evidence="3" type="ORF">AAG570_011842</name>
</gene>
<feature type="compositionally biased region" description="Polar residues" evidence="2">
    <location>
        <begin position="172"/>
        <end position="186"/>
    </location>
</feature>
<comment type="caution">
    <text evidence="3">The sequence shown here is derived from an EMBL/GenBank/DDBJ whole genome shotgun (WGS) entry which is preliminary data.</text>
</comment>